<protein>
    <submittedName>
        <fullName evidence="1">Unannotated protein</fullName>
    </submittedName>
</protein>
<sequence length="207" mass="21595">MKLFIAGASIALAVAAMAAPAAHAATAVEPTKPSVASWIDMASKASMTTRATSFEDTTVTCKIDASQASDCIVKIPGNADTQIVTNADASRKWFRDLPSVKWKTNKFAAGVNPVSDVDRFYAYNPYTPWTADGGLGVKWSMKQVGGNIVINSSIATPGDDQAPRTTIIIAANGERFSISGKNRDGAVLDKTSGVMKAVTVTVPPAGA</sequence>
<dbReference type="EMBL" id="CAFBNE010000047">
    <property type="protein sequence ID" value="CAB4951943.1"/>
    <property type="molecule type" value="Genomic_DNA"/>
</dbReference>
<accession>A0A6J7KAH4</accession>
<dbReference type="AlphaFoldDB" id="A0A6J7KAH4"/>
<gene>
    <name evidence="1" type="ORF">UFOPK3772_01607</name>
</gene>
<evidence type="ECO:0000313" key="1">
    <source>
        <dbReference type="EMBL" id="CAB4951943.1"/>
    </source>
</evidence>
<reference evidence="1" key="1">
    <citation type="submission" date="2020-05" db="EMBL/GenBank/DDBJ databases">
        <authorList>
            <person name="Chiriac C."/>
            <person name="Salcher M."/>
            <person name="Ghai R."/>
            <person name="Kavagutti S V."/>
        </authorList>
    </citation>
    <scope>NUCLEOTIDE SEQUENCE</scope>
</reference>
<proteinExistence type="predicted"/>
<organism evidence="1">
    <name type="scientific">freshwater metagenome</name>
    <dbReference type="NCBI Taxonomy" id="449393"/>
    <lineage>
        <taxon>unclassified sequences</taxon>
        <taxon>metagenomes</taxon>
        <taxon>ecological metagenomes</taxon>
    </lineage>
</organism>
<name>A0A6J7KAH4_9ZZZZ</name>